<comment type="caution">
    <text evidence="4">The sequence shown here is derived from an EMBL/GenBank/DDBJ whole genome shotgun (WGS) entry which is preliminary data.</text>
</comment>
<gene>
    <name evidence="4" type="ORF">RM530_08150</name>
</gene>
<evidence type="ECO:0000259" key="3">
    <source>
        <dbReference type="PROSITE" id="PS01031"/>
    </source>
</evidence>
<dbReference type="Pfam" id="PF00011">
    <property type="entry name" value="HSP20"/>
    <property type="match status" value="1"/>
</dbReference>
<dbReference type="InterPro" id="IPR002068">
    <property type="entry name" value="A-crystallin/Hsp20_dom"/>
</dbReference>
<dbReference type="EMBL" id="JAVRIC010000009">
    <property type="protein sequence ID" value="MDT0497335.1"/>
    <property type="molecule type" value="Genomic_DNA"/>
</dbReference>
<feature type="domain" description="SHSP" evidence="3">
    <location>
        <begin position="54"/>
        <end position="165"/>
    </location>
</feature>
<keyword evidence="5" id="KW-1185">Reference proteome</keyword>
<dbReference type="Gene3D" id="2.60.40.790">
    <property type="match status" value="1"/>
</dbReference>
<name>A0ABU2WID9_9GAMM</name>
<evidence type="ECO:0000256" key="2">
    <source>
        <dbReference type="RuleBase" id="RU003616"/>
    </source>
</evidence>
<dbReference type="CDD" id="cd06464">
    <property type="entry name" value="ACD_sHsps-like"/>
    <property type="match status" value="1"/>
</dbReference>
<comment type="similarity">
    <text evidence="1 2">Belongs to the small heat shock protein (HSP20) family.</text>
</comment>
<proteinExistence type="inferred from homology"/>
<dbReference type="PROSITE" id="PS01031">
    <property type="entry name" value="SHSP"/>
    <property type="match status" value="1"/>
</dbReference>
<dbReference type="Proteomes" id="UP001254608">
    <property type="component" value="Unassembled WGS sequence"/>
</dbReference>
<accession>A0ABU2WID9</accession>
<dbReference type="SUPFAM" id="SSF49764">
    <property type="entry name" value="HSP20-like chaperones"/>
    <property type="match status" value="1"/>
</dbReference>
<reference evidence="4 5" key="1">
    <citation type="submission" date="2023-09" db="EMBL/GenBank/DDBJ databases">
        <authorList>
            <person name="Rey-Velasco X."/>
        </authorList>
    </citation>
    <scope>NUCLEOTIDE SEQUENCE [LARGE SCALE GENOMIC DNA]</scope>
    <source>
        <strain evidence="4 5">W345</strain>
    </source>
</reference>
<dbReference type="PANTHER" id="PTHR11527">
    <property type="entry name" value="HEAT-SHOCK PROTEIN 20 FAMILY MEMBER"/>
    <property type="match status" value="1"/>
</dbReference>
<evidence type="ECO:0000256" key="1">
    <source>
        <dbReference type="PROSITE-ProRule" id="PRU00285"/>
    </source>
</evidence>
<sequence>MSISNLIPWNKHRSVPVQRQADTEPLMAWRQQVDRMFDDFWRAFEAPFVGQNFGSAGMVWPRLDASENDKSYVIDIELAGMDENDVELFVEGDVLVVRGEKRSEDTDARRQIGERYYGRFERRLQLGPDALADETTAKMRKGVLRVTVPKAENSPYRMRRITVEQ</sequence>
<evidence type="ECO:0000313" key="4">
    <source>
        <dbReference type="EMBL" id="MDT0497335.1"/>
    </source>
</evidence>
<dbReference type="InterPro" id="IPR008978">
    <property type="entry name" value="HSP20-like_chaperone"/>
</dbReference>
<dbReference type="InterPro" id="IPR031107">
    <property type="entry name" value="Small_HSP"/>
</dbReference>
<protein>
    <submittedName>
        <fullName evidence="4">Hsp20/alpha crystallin family protein</fullName>
    </submittedName>
</protein>
<dbReference type="RefSeq" id="WP_311364729.1">
    <property type="nucleotide sequence ID" value="NZ_JAVRIC010000009.1"/>
</dbReference>
<organism evidence="4 5">
    <name type="scientific">Banduia mediterranea</name>
    <dbReference type="NCBI Taxonomy" id="3075609"/>
    <lineage>
        <taxon>Bacteria</taxon>
        <taxon>Pseudomonadati</taxon>
        <taxon>Pseudomonadota</taxon>
        <taxon>Gammaproteobacteria</taxon>
        <taxon>Nevskiales</taxon>
        <taxon>Algiphilaceae</taxon>
        <taxon>Banduia</taxon>
    </lineage>
</organism>
<evidence type="ECO:0000313" key="5">
    <source>
        <dbReference type="Proteomes" id="UP001254608"/>
    </source>
</evidence>